<dbReference type="PANTHER" id="PTHR34989:SF1">
    <property type="entry name" value="PROTEIN HDED"/>
    <property type="match status" value="1"/>
</dbReference>
<keyword evidence="3" id="KW-1185">Reference proteome</keyword>
<dbReference type="AlphaFoldDB" id="A0A5C5XKN0"/>
<dbReference type="Proteomes" id="UP000316095">
    <property type="component" value="Unassembled WGS sequence"/>
</dbReference>
<evidence type="ECO:0000313" key="2">
    <source>
        <dbReference type="EMBL" id="TWT63414.1"/>
    </source>
</evidence>
<reference evidence="2 3" key="1">
    <citation type="submission" date="2019-02" db="EMBL/GenBank/DDBJ databases">
        <title>Deep-cultivation of Planctomycetes and their phenomic and genomic characterization uncovers novel biology.</title>
        <authorList>
            <person name="Wiegand S."/>
            <person name="Jogler M."/>
            <person name="Boedeker C."/>
            <person name="Pinto D."/>
            <person name="Vollmers J."/>
            <person name="Rivas-Marin E."/>
            <person name="Kohn T."/>
            <person name="Peeters S.H."/>
            <person name="Heuer A."/>
            <person name="Rast P."/>
            <person name="Oberbeckmann S."/>
            <person name="Bunk B."/>
            <person name="Jeske O."/>
            <person name="Meyerdierks A."/>
            <person name="Storesund J.E."/>
            <person name="Kallscheuer N."/>
            <person name="Luecker S."/>
            <person name="Lage O.M."/>
            <person name="Pohl T."/>
            <person name="Merkel B.J."/>
            <person name="Hornburger P."/>
            <person name="Mueller R.-W."/>
            <person name="Bruemmer F."/>
            <person name="Labrenz M."/>
            <person name="Spormann A.M."/>
            <person name="Op Den Camp H."/>
            <person name="Overmann J."/>
            <person name="Amann R."/>
            <person name="Jetten M.S.M."/>
            <person name="Mascher T."/>
            <person name="Medema M.H."/>
            <person name="Devos D.P."/>
            <person name="Kaster A.-K."/>
            <person name="Ovreas L."/>
            <person name="Rohde M."/>
            <person name="Galperin M.Y."/>
            <person name="Jogler C."/>
        </authorList>
    </citation>
    <scope>NUCLEOTIDE SEQUENCE [LARGE SCALE GENOMIC DNA]</scope>
    <source>
        <strain evidence="2 3">Pan54</strain>
    </source>
</reference>
<dbReference type="EMBL" id="SJPG01000001">
    <property type="protein sequence ID" value="TWT63414.1"/>
    <property type="molecule type" value="Genomic_DNA"/>
</dbReference>
<keyword evidence="1" id="KW-0812">Transmembrane</keyword>
<dbReference type="Pfam" id="PF03729">
    <property type="entry name" value="DUF308"/>
    <property type="match status" value="2"/>
</dbReference>
<feature type="transmembrane region" description="Helical" evidence="1">
    <location>
        <begin position="79"/>
        <end position="96"/>
    </location>
</feature>
<evidence type="ECO:0000256" key="1">
    <source>
        <dbReference type="SAM" id="Phobius"/>
    </source>
</evidence>
<dbReference type="InterPro" id="IPR052712">
    <property type="entry name" value="Acid_resist_chaperone_HdeD"/>
</dbReference>
<dbReference type="GO" id="GO:0005886">
    <property type="term" value="C:plasma membrane"/>
    <property type="evidence" value="ECO:0007669"/>
    <property type="project" value="TreeGrafter"/>
</dbReference>
<dbReference type="RefSeq" id="WP_146505165.1">
    <property type="nucleotide sequence ID" value="NZ_SJPG01000001.1"/>
</dbReference>
<keyword evidence="1" id="KW-1133">Transmembrane helix</keyword>
<organism evidence="2 3">
    <name type="scientific">Rubinisphaera italica</name>
    <dbReference type="NCBI Taxonomy" id="2527969"/>
    <lineage>
        <taxon>Bacteria</taxon>
        <taxon>Pseudomonadati</taxon>
        <taxon>Planctomycetota</taxon>
        <taxon>Planctomycetia</taxon>
        <taxon>Planctomycetales</taxon>
        <taxon>Planctomycetaceae</taxon>
        <taxon>Rubinisphaera</taxon>
    </lineage>
</organism>
<proteinExistence type="predicted"/>
<evidence type="ECO:0000313" key="3">
    <source>
        <dbReference type="Proteomes" id="UP000316095"/>
    </source>
</evidence>
<feature type="transmembrane region" description="Helical" evidence="1">
    <location>
        <begin position="166"/>
        <end position="185"/>
    </location>
</feature>
<feature type="transmembrane region" description="Helical" evidence="1">
    <location>
        <begin position="20"/>
        <end position="40"/>
    </location>
</feature>
<name>A0A5C5XKN0_9PLAN</name>
<sequence length="199" mass="21515">MNDNITTVSSSEIRLFISKVWWIVLLRGVLVTLLGIYALLNPGLTLVVFTQILGAFILVDGVFAIVAGISGWTESRGWTLARGVLGVLVGIFVFAHPAVVGAIAASVLIILISVQTVTSGVLEIIVAIQKRKAIQGEGWMIFDGVILILLGFLLFLTPFFWGLILIRVFGAFAILFGVIAIVMSFRLRKLGQNSESQAD</sequence>
<dbReference type="PANTHER" id="PTHR34989">
    <property type="entry name" value="PROTEIN HDED"/>
    <property type="match status" value="1"/>
</dbReference>
<accession>A0A5C5XKN0</accession>
<feature type="transmembrane region" description="Helical" evidence="1">
    <location>
        <begin position="140"/>
        <end position="160"/>
    </location>
</feature>
<dbReference type="InterPro" id="IPR005325">
    <property type="entry name" value="DUF308_memb"/>
</dbReference>
<protein>
    <recommendedName>
        <fullName evidence="4">Acid-resistance membrane protein</fullName>
    </recommendedName>
</protein>
<keyword evidence="1" id="KW-0472">Membrane</keyword>
<gene>
    <name evidence="2" type="ORF">Pan54_41670</name>
</gene>
<dbReference type="OrthoDB" id="274892at2"/>
<evidence type="ECO:0008006" key="4">
    <source>
        <dbReference type="Google" id="ProtNLM"/>
    </source>
</evidence>
<comment type="caution">
    <text evidence="2">The sequence shown here is derived from an EMBL/GenBank/DDBJ whole genome shotgun (WGS) entry which is preliminary data.</text>
</comment>
<feature type="transmembrane region" description="Helical" evidence="1">
    <location>
        <begin position="102"/>
        <end position="128"/>
    </location>
</feature>
<feature type="transmembrane region" description="Helical" evidence="1">
    <location>
        <begin position="46"/>
        <end position="67"/>
    </location>
</feature>